<keyword evidence="9" id="KW-0732">Signal</keyword>
<keyword evidence="6" id="KW-0472">Membrane</keyword>
<dbReference type="InterPro" id="IPR051906">
    <property type="entry name" value="TolC-like"/>
</dbReference>
<evidence type="ECO:0000256" key="5">
    <source>
        <dbReference type="ARBA" id="ARBA00022692"/>
    </source>
</evidence>
<dbReference type="Gene3D" id="1.20.1600.10">
    <property type="entry name" value="Outer membrane efflux proteins (OEP)"/>
    <property type="match status" value="1"/>
</dbReference>
<comment type="caution">
    <text evidence="10">The sequence shown here is derived from an EMBL/GenBank/DDBJ whole genome shotgun (WGS) entry which is preliminary data.</text>
</comment>
<comment type="subcellular location">
    <subcellularLocation>
        <location evidence="1">Cell outer membrane</location>
    </subcellularLocation>
</comment>
<evidence type="ECO:0000256" key="6">
    <source>
        <dbReference type="ARBA" id="ARBA00023136"/>
    </source>
</evidence>
<protein>
    <submittedName>
        <fullName evidence="10">TolC family protein</fullName>
    </submittedName>
</protein>
<feature type="coiled-coil region" evidence="8">
    <location>
        <begin position="124"/>
        <end position="212"/>
    </location>
</feature>
<organism evidence="10 11">
    <name type="scientific">Gracilimonas sediminicola</name>
    <dbReference type="NCBI Taxonomy" id="2952158"/>
    <lineage>
        <taxon>Bacteria</taxon>
        <taxon>Pseudomonadati</taxon>
        <taxon>Balneolota</taxon>
        <taxon>Balneolia</taxon>
        <taxon>Balneolales</taxon>
        <taxon>Balneolaceae</taxon>
        <taxon>Gracilimonas</taxon>
    </lineage>
</organism>
<keyword evidence="3" id="KW-0813">Transport</keyword>
<reference evidence="10" key="1">
    <citation type="submission" date="2022-06" db="EMBL/GenBank/DDBJ databases">
        <title>Gracilimonas sp. CAU 1638 isolated from sea sediment.</title>
        <authorList>
            <person name="Kim W."/>
        </authorList>
    </citation>
    <scope>NUCLEOTIDE SEQUENCE</scope>
    <source>
        <strain evidence="10">CAU 1638</strain>
    </source>
</reference>
<dbReference type="GO" id="GO:0009279">
    <property type="term" value="C:cell outer membrane"/>
    <property type="evidence" value="ECO:0007669"/>
    <property type="project" value="UniProtKB-SubCell"/>
</dbReference>
<dbReference type="PANTHER" id="PTHR30026">
    <property type="entry name" value="OUTER MEMBRANE PROTEIN TOLC"/>
    <property type="match status" value="1"/>
</dbReference>
<accession>A0A9X2L5T6</accession>
<evidence type="ECO:0000313" key="11">
    <source>
        <dbReference type="Proteomes" id="UP001139125"/>
    </source>
</evidence>
<dbReference type="PANTHER" id="PTHR30026:SF20">
    <property type="entry name" value="OUTER MEMBRANE PROTEIN TOLC"/>
    <property type="match status" value="1"/>
</dbReference>
<dbReference type="SUPFAM" id="SSF56954">
    <property type="entry name" value="Outer membrane efflux proteins (OEP)"/>
    <property type="match status" value="1"/>
</dbReference>
<dbReference type="InterPro" id="IPR003423">
    <property type="entry name" value="OMP_efflux"/>
</dbReference>
<dbReference type="EMBL" id="JANDBC010000003">
    <property type="protein sequence ID" value="MCP9292911.1"/>
    <property type="molecule type" value="Genomic_DNA"/>
</dbReference>
<dbReference type="GO" id="GO:0015562">
    <property type="term" value="F:efflux transmembrane transporter activity"/>
    <property type="evidence" value="ECO:0007669"/>
    <property type="project" value="InterPro"/>
</dbReference>
<feature type="chain" id="PRO_5040954200" evidence="9">
    <location>
        <begin position="23"/>
        <end position="461"/>
    </location>
</feature>
<evidence type="ECO:0000256" key="8">
    <source>
        <dbReference type="SAM" id="Coils"/>
    </source>
</evidence>
<keyword evidence="7" id="KW-0998">Cell outer membrane</keyword>
<evidence type="ECO:0000256" key="3">
    <source>
        <dbReference type="ARBA" id="ARBA00022448"/>
    </source>
</evidence>
<evidence type="ECO:0000313" key="10">
    <source>
        <dbReference type="EMBL" id="MCP9292911.1"/>
    </source>
</evidence>
<name>A0A9X2L5T6_9BACT</name>
<evidence type="ECO:0000256" key="1">
    <source>
        <dbReference type="ARBA" id="ARBA00004442"/>
    </source>
</evidence>
<evidence type="ECO:0000256" key="4">
    <source>
        <dbReference type="ARBA" id="ARBA00022452"/>
    </source>
</evidence>
<gene>
    <name evidence="10" type="ORF">NM125_15075</name>
</gene>
<evidence type="ECO:0000256" key="7">
    <source>
        <dbReference type="ARBA" id="ARBA00023237"/>
    </source>
</evidence>
<dbReference type="AlphaFoldDB" id="A0A9X2L5T6"/>
<dbReference type="RefSeq" id="WP_255135809.1">
    <property type="nucleotide sequence ID" value="NZ_JANDBC010000003.1"/>
</dbReference>
<dbReference type="GO" id="GO:0015288">
    <property type="term" value="F:porin activity"/>
    <property type="evidence" value="ECO:0007669"/>
    <property type="project" value="TreeGrafter"/>
</dbReference>
<evidence type="ECO:0000256" key="9">
    <source>
        <dbReference type="SAM" id="SignalP"/>
    </source>
</evidence>
<keyword evidence="8" id="KW-0175">Coiled coil</keyword>
<comment type="similarity">
    <text evidence="2">Belongs to the outer membrane factor (OMF) (TC 1.B.17) family.</text>
</comment>
<keyword evidence="4" id="KW-1134">Transmembrane beta strand</keyword>
<evidence type="ECO:0000256" key="2">
    <source>
        <dbReference type="ARBA" id="ARBA00007613"/>
    </source>
</evidence>
<dbReference type="Pfam" id="PF02321">
    <property type="entry name" value="OEP"/>
    <property type="match status" value="2"/>
</dbReference>
<dbReference type="GO" id="GO:1990281">
    <property type="term" value="C:efflux pump complex"/>
    <property type="evidence" value="ECO:0007669"/>
    <property type="project" value="TreeGrafter"/>
</dbReference>
<keyword evidence="5" id="KW-0812">Transmembrane</keyword>
<keyword evidence="11" id="KW-1185">Reference proteome</keyword>
<proteinExistence type="inferred from homology"/>
<dbReference type="Proteomes" id="UP001139125">
    <property type="component" value="Unassembled WGS sequence"/>
</dbReference>
<feature type="signal peptide" evidence="9">
    <location>
        <begin position="1"/>
        <end position="22"/>
    </location>
</feature>
<sequence length="461" mass="51727">MKRLLSSTLFALLLFTSPILLAQEARTISLQEAIQIALDNNYQLKQAKNNLELANESITSEYADFAPSVSSSLSGGRSTGQQFIADRLSEPGLNPFVDVTSQSISGRIGVDITIFDGFNNILSLRASQQSKVSSEESLQRAKEQVIFNTATRYLQVLLDLQLLEIAEENLENSMQQLEQVRAQVEVGSRPTVDLYNQEAQVASDELAVTQQENGLKFSKLVLVRQLQIDPLGDYEFIVPETEMEVTQSVGHDFSLSELIDQAILNRSDLKSEIADIKTLEYQLQIAQGSLYPSVSASASMSSRYSDQYSLPGQGSVSFSDQFFDQQINRSLGLSVNIPIFQNWNRMYNIQSSKVQLKNAELSFDNSKLQVIQEVTQAYNDYTSYVKQLEASEKSRRASERAFETQQERYNVGSSTLIELSQAQANYVEAQSNYTQAMYNLIFQEKLLDYYLGKLSGDSVEF</sequence>